<dbReference type="OrthoDB" id="9776303at2"/>
<dbReference type="InterPro" id="IPR011989">
    <property type="entry name" value="ARM-like"/>
</dbReference>
<organism evidence="1 2">
    <name type="scientific">Phragmitibacter flavus</name>
    <dbReference type="NCBI Taxonomy" id="2576071"/>
    <lineage>
        <taxon>Bacteria</taxon>
        <taxon>Pseudomonadati</taxon>
        <taxon>Verrucomicrobiota</taxon>
        <taxon>Verrucomicrobiia</taxon>
        <taxon>Verrucomicrobiales</taxon>
        <taxon>Verrucomicrobiaceae</taxon>
        <taxon>Phragmitibacter</taxon>
    </lineage>
</organism>
<proteinExistence type="predicted"/>
<sequence length="532" mass="59935">MFAKPSLRLDELVARLWHLLERKGWLLGSGRQVKLIEEIAGTRELSALTCFQTLVHHEIDAVRVAAEDAVASLLPLLEVEDMLLLENEIRSSWGYYFVRTPVSRATRSTSWMLSSLDPNGRIREEALRRLQNLPMVDVLPYVLLRLNDWVKPIRRKADQWLRLRMNEVTQDLLHANFGLIAALAIRKHQSDSKSMSLLLEKLRGGESRELLMKVIEDAPGRTRRFAFRLLVDGGALHDPTMQLRLVSIKKSIVGVLCLAWLQKSGARPDARVLEHGLSASEPKIRRMALQLYAEQVFPGSLGVLQEGMKDVSFGVRNVAQYWLKQKISEGDLRSSYEKLIEEHKGAPRLAMAISGYHECGGKWDADVYKKWLQHTHMQVRMAALRAFDQAHPYESTPDLKRAVMDEFGASMSKLGYKLLQKRKVGLGASDVSEMVADSRSSTQRMMGLVLLGKLDKWAQLPLLLGLVRTTDAELQREAKSAIENWLRSYNRSFTTPSASQLGAAKSGLVKSRESLADSTAHNLDVLLKSVNA</sequence>
<evidence type="ECO:0000313" key="2">
    <source>
        <dbReference type="Proteomes" id="UP000306196"/>
    </source>
</evidence>
<evidence type="ECO:0008006" key="3">
    <source>
        <dbReference type="Google" id="ProtNLM"/>
    </source>
</evidence>
<comment type="caution">
    <text evidence="1">The sequence shown here is derived from an EMBL/GenBank/DDBJ whole genome shotgun (WGS) entry which is preliminary data.</text>
</comment>
<dbReference type="Gene3D" id="1.25.10.10">
    <property type="entry name" value="Leucine-rich Repeat Variant"/>
    <property type="match status" value="1"/>
</dbReference>
<protein>
    <recommendedName>
        <fullName evidence="3">HEAT repeat domain-containing protein</fullName>
    </recommendedName>
</protein>
<gene>
    <name evidence="1" type="ORF">FEM03_09010</name>
</gene>
<evidence type="ECO:0000313" key="1">
    <source>
        <dbReference type="EMBL" id="TLD71041.1"/>
    </source>
</evidence>
<dbReference type="InterPro" id="IPR016024">
    <property type="entry name" value="ARM-type_fold"/>
</dbReference>
<dbReference type="EMBL" id="VAUV01000006">
    <property type="protein sequence ID" value="TLD71041.1"/>
    <property type="molecule type" value="Genomic_DNA"/>
</dbReference>
<dbReference type="AlphaFoldDB" id="A0A5R8KFL4"/>
<reference evidence="1 2" key="1">
    <citation type="submission" date="2019-05" db="EMBL/GenBank/DDBJ databases">
        <title>Verrucobacter flavum gen. nov., sp. nov. a new member of the family Verrucomicrobiaceae.</title>
        <authorList>
            <person name="Szuroczki S."/>
            <person name="Abbaszade G."/>
            <person name="Szabo A."/>
            <person name="Felfoldi T."/>
            <person name="Schumann P."/>
            <person name="Boka K."/>
            <person name="Keki Z."/>
            <person name="Toumi M."/>
            <person name="Toth E."/>
        </authorList>
    </citation>
    <scope>NUCLEOTIDE SEQUENCE [LARGE SCALE GENOMIC DNA]</scope>
    <source>
        <strain evidence="1 2">MG-N-17</strain>
    </source>
</reference>
<name>A0A5R8KFL4_9BACT</name>
<keyword evidence="2" id="KW-1185">Reference proteome</keyword>
<dbReference type="Proteomes" id="UP000306196">
    <property type="component" value="Unassembled WGS sequence"/>
</dbReference>
<dbReference type="SUPFAM" id="SSF48371">
    <property type="entry name" value="ARM repeat"/>
    <property type="match status" value="1"/>
</dbReference>
<accession>A0A5R8KFL4</accession>
<dbReference type="RefSeq" id="WP_138085870.1">
    <property type="nucleotide sequence ID" value="NZ_VAUV01000006.1"/>
</dbReference>